<protein>
    <recommendedName>
        <fullName evidence="3 12">Tyrosine--tRNA ligase</fullName>
        <ecNumber evidence="3 12">6.1.1.1</ecNumber>
    </recommendedName>
    <alternativeName>
        <fullName evidence="10 12">Tyrosyl-tRNA synthetase</fullName>
    </alternativeName>
</protein>
<evidence type="ECO:0000256" key="9">
    <source>
        <dbReference type="ARBA" id="ARBA00023146"/>
    </source>
</evidence>
<reference evidence="14" key="2">
    <citation type="submission" date="2010-11" db="EMBL/GenBank/DDBJ databases">
        <authorList>
            <consortium name="The Broad Institute Genome Sequencing Platform"/>
            <person name="Earl A."/>
            <person name="Ward D."/>
            <person name="Feldgarden M."/>
            <person name="Gevers D."/>
            <person name="Butler R."/>
            <person name="Young S.K."/>
            <person name="Zeng Q."/>
            <person name="Gargeya S."/>
            <person name="Fitzgerald M."/>
            <person name="Haas B."/>
            <person name="Abouelleil A."/>
            <person name="Alvarado L."/>
            <person name="Arachchi H.M."/>
            <person name="Berlin A."/>
            <person name="Brown A."/>
            <person name="Chapman S.B."/>
            <person name="Chen Z."/>
            <person name="Dunbar C."/>
            <person name="Freedman E."/>
            <person name="Gearin G."/>
            <person name="Gellesch M."/>
            <person name="Goldberg J."/>
            <person name="Griggs A."/>
            <person name="Gujja S."/>
            <person name="Heilman E."/>
            <person name="Heiman D."/>
            <person name="Howarth C."/>
            <person name="Larson L."/>
            <person name="Lui A."/>
            <person name="MacDonald P.J.P."/>
            <person name="Mehta T."/>
            <person name="Montmayeur A."/>
            <person name="Murphy C."/>
            <person name="Neiman D."/>
            <person name="Pearson M."/>
            <person name="Priest M."/>
            <person name="Roberts A."/>
            <person name="Saif S."/>
            <person name="Shea T."/>
            <person name="Shenoy N."/>
            <person name="Sisk P."/>
            <person name="Stolte C."/>
            <person name="Sykes S."/>
            <person name="White J."/>
            <person name="Yandava C."/>
            <person name="Wortman J."/>
            <person name="Nusbaum C."/>
            <person name="Birren B."/>
        </authorList>
    </citation>
    <scope>NUCLEOTIDE SEQUENCE</scope>
    <source>
        <strain evidence="14">P1A1 Lamole</strain>
    </source>
</reference>
<reference evidence="15" key="4">
    <citation type="submission" date="2015-06" db="UniProtKB">
        <authorList>
            <consortium name="EnsemblFungi"/>
        </authorList>
    </citation>
    <scope>IDENTIFICATION</scope>
</reference>
<keyword evidence="4" id="KW-0963">Cytoplasm</keyword>
<dbReference type="PRINTS" id="PR01040">
    <property type="entry name" value="TRNASYNTHTYR"/>
</dbReference>
<proteinExistence type="inferred from homology"/>
<dbReference type="EMBL" id="AEIJ01000413">
    <property type="status" value="NOT_ANNOTATED_CDS"/>
    <property type="molecule type" value="Genomic_DNA"/>
</dbReference>
<dbReference type="Pfam" id="PF00579">
    <property type="entry name" value="tRNA-synt_1b"/>
    <property type="match status" value="1"/>
</dbReference>
<evidence type="ECO:0000256" key="10">
    <source>
        <dbReference type="ARBA" id="ARBA00033323"/>
    </source>
</evidence>
<evidence type="ECO:0000256" key="3">
    <source>
        <dbReference type="ARBA" id="ARBA00013160"/>
    </source>
</evidence>
<organism evidence="14">
    <name type="scientific">Microbotryum lychnidis-dioicae (strain p1A1 Lamole / MvSl-1064)</name>
    <name type="common">Anther smut fungus</name>
    <dbReference type="NCBI Taxonomy" id="683840"/>
    <lineage>
        <taxon>Eukaryota</taxon>
        <taxon>Fungi</taxon>
        <taxon>Dikarya</taxon>
        <taxon>Basidiomycota</taxon>
        <taxon>Pucciniomycotina</taxon>
        <taxon>Microbotryomycetes</taxon>
        <taxon>Microbotryales</taxon>
        <taxon>Microbotryaceae</taxon>
        <taxon>Microbotryum</taxon>
    </lineage>
</organism>
<dbReference type="InterPro" id="IPR002307">
    <property type="entry name" value="Tyr-tRNA-ligase"/>
</dbReference>
<dbReference type="PIRSF" id="PIRSF006588">
    <property type="entry name" value="TyrRS_arch_euk"/>
    <property type="match status" value="1"/>
</dbReference>
<dbReference type="SUPFAM" id="SSF52374">
    <property type="entry name" value="Nucleotidylyl transferase"/>
    <property type="match status" value="1"/>
</dbReference>
<dbReference type="OMA" id="AWINDKG"/>
<evidence type="ECO:0000256" key="12">
    <source>
        <dbReference type="RuleBase" id="RU361234"/>
    </source>
</evidence>
<dbReference type="InterPro" id="IPR014729">
    <property type="entry name" value="Rossmann-like_a/b/a_fold"/>
</dbReference>
<evidence type="ECO:0000256" key="8">
    <source>
        <dbReference type="ARBA" id="ARBA00022917"/>
    </source>
</evidence>
<keyword evidence="16" id="KW-1185">Reference proteome</keyword>
<reference evidence="14 16" key="3">
    <citation type="journal article" date="2015" name="BMC Genomics">
        <title>Sex and parasites: genomic and transcriptomic analysis of Microbotryum lychnidis-dioicae, the biotrophic and plant-castrating anther smut fungus.</title>
        <authorList>
            <person name="Perlin M.H."/>
            <person name="Amselem J."/>
            <person name="Fontanillas E."/>
            <person name="Toh S.S."/>
            <person name="Chen Z."/>
            <person name="Goldberg J."/>
            <person name="Duplessis S."/>
            <person name="Henrissat B."/>
            <person name="Young S."/>
            <person name="Zeng Q."/>
            <person name="Aguileta G."/>
            <person name="Petit E."/>
            <person name="Badouin H."/>
            <person name="Andrews J."/>
            <person name="Razeeq D."/>
            <person name="Gabaldon T."/>
            <person name="Quesneville H."/>
            <person name="Giraud T."/>
            <person name="Hood M.E."/>
            <person name="Schultz D.J."/>
            <person name="Cuomo C.A."/>
        </authorList>
    </citation>
    <scope>NUCLEOTIDE SEQUENCE [LARGE SCALE GENOMIC DNA]</scope>
    <source>
        <strain evidence="16">p1A1 Lamole</strain>
        <strain evidence="14">P1A1 Lamole</strain>
    </source>
</reference>
<dbReference type="PANTHER" id="PTHR46264:SF4">
    <property type="entry name" value="TYROSINE--TRNA LIGASE, CYTOPLASMIC"/>
    <property type="match status" value="1"/>
</dbReference>
<evidence type="ECO:0000256" key="11">
    <source>
        <dbReference type="ARBA" id="ARBA00048248"/>
    </source>
</evidence>
<keyword evidence="8 12" id="KW-0648">Protein biosynthesis</keyword>
<dbReference type="Gene3D" id="1.10.240.10">
    <property type="entry name" value="Tyrosyl-Transfer RNA Synthetase"/>
    <property type="match status" value="1"/>
</dbReference>
<keyword evidence="5 12" id="KW-0436">Ligase</keyword>
<dbReference type="GO" id="GO:0005524">
    <property type="term" value="F:ATP binding"/>
    <property type="evidence" value="ECO:0007669"/>
    <property type="project" value="UniProtKB-KW"/>
</dbReference>
<dbReference type="EC" id="6.1.1.1" evidence="3 12"/>
<evidence type="ECO:0000256" key="4">
    <source>
        <dbReference type="ARBA" id="ARBA00022490"/>
    </source>
</evidence>
<dbReference type="Proteomes" id="UP000017200">
    <property type="component" value="Unassembled WGS sequence"/>
</dbReference>
<dbReference type="HOGENOM" id="CLU_035267_0_1_1"/>
<dbReference type="EnsemblFungi" id="MVLG_04193T0">
    <property type="protein sequence ID" value="MVLG_04193T0"/>
    <property type="gene ID" value="MVLG_04193"/>
</dbReference>
<dbReference type="EMBL" id="GL541687">
    <property type="protein sequence ID" value="KDE05395.1"/>
    <property type="molecule type" value="Genomic_DNA"/>
</dbReference>
<keyword evidence="9 12" id="KW-0030">Aminoacyl-tRNA synthetase</keyword>
<feature type="compositionally biased region" description="Low complexity" evidence="13">
    <location>
        <begin position="405"/>
        <end position="420"/>
    </location>
</feature>
<dbReference type="InParanoid" id="U5HAG5"/>
<evidence type="ECO:0000313" key="16">
    <source>
        <dbReference type="Proteomes" id="UP000017200"/>
    </source>
</evidence>
<dbReference type="STRING" id="683840.U5HAG5"/>
<keyword evidence="6 12" id="KW-0547">Nucleotide-binding</keyword>
<dbReference type="FunCoup" id="U5HAG5">
    <property type="interactions" value="519"/>
</dbReference>
<feature type="compositionally biased region" description="Basic and acidic residues" evidence="13">
    <location>
        <begin position="387"/>
        <end position="404"/>
    </location>
</feature>
<dbReference type="NCBIfam" id="TIGR00234">
    <property type="entry name" value="tyrS"/>
    <property type="match status" value="1"/>
</dbReference>
<comment type="subcellular location">
    <subcellularLocation>
        <location evidence="1">Cytoplasm</location>
    </subcellularLocation>
</comment>
<evidence type="ECO:0000256" key="7">
    <source>
        <dbReference type="ARBA" id="ARBA00022840"/>
    </source>
</evidence>
<sequence length="443" mass="47577">MSASTTEGTSAPTRSLSASQKYEIITQNLAEVLGGDAMKATLEERDLVAYWGTAPTGRPHLGYFVPLAKLADFITAGVEVKILLADVHAFLDNLKAPLELVQARAEYYRLLISSVFRSLHLSLDQVKFVVGSSYQYSAEYNLDKYKLTSITSEHDARKAGAEVVKQVSSPLLSGLLYPLLQALDEEYLGVDFQFGGVDQRKIFTYAELYLPKLGYKKRSHLMNSMVPGLSGGKMSSSDPNSKIDFLDTPAQVKTKIQKAHCAPGEVEGNGVLAFIRNVVIPIGKLMSGQGRASERAWADSDDVVFTIKGDPKHGGQARRFASADDLEEAYAANEIHPGDLKIAAVQAINALLKPIQDDFSGSEAFKTAEAKAYPPEVKATKPKKEKKFTPKPEHLKTPEEKARDAAAAAAAAAAAGGAEAETGKASGVESTGDLKQALDAVAN</sequence>
<comment type="catalytic activity">
    <reaction evidence="11 12">
        <text>tRNA(Tyr) + L-tyrosine + ATP = L-tyrosyl-tRNA(Tyr) + AMP + diphosphate + H(+)</text>
        <dbReference type="Rhea" id="RHEA:10220"/>
        <dbReference type="Rhea" id="RHEA-COMP:9706"/>
        <dbReference type="Rhea" id="RHEA-COMP:9707"/>
        <dbReference type="ChEBI" id="CHEBI:15378"/>
        <dbReference type="ChEBI" id="CHEBI:30616"/>
        <dbReference type="ChEBI" id="CHEBI:33019"/>
        <dbReference type="ChEBI" id="CHEBI:58315"/>
        <dbReference type="ChEBI" id="CHEBI:78442"/>
        <dbReference type="ChEBI" id="CHEBI:78536"/>
        <dbReference type="ChEBI" id="CHEBI:456215"/>
        <dbReference type="EC" id="6.1.1.1"/>
    </reaction>
</comment>
<evidence type="ECO:0000256" key="13">
    <source>
        <dbReference type="SAM" id="MobiDB-lite"/>
    </source>
</evidence>
<comment type="similarity">
    <text evidence="2 12">Belongs to the class-I aminoacyl-tRNA synthetase family.</text>
</comment>
<evidence type="ECO:0000256" key="2">
    <source>
        <dbReference type="ARBA" id="ARBA00005594"/>
    </source>
</evidence>
<dbReference type="AlphaFoldDB" id="U5HAG5"/>
<evidence type="ECO:0000256" key="1">
    <source>
        <dbReference type="ARBA" id="ARBA00004496"/>
    </source>
</evidence>
<evidence type="ECO:0000256" key="5">
    <source>
        <dbReference type="ARBA" id="ARBA00022598"/>
    </source>
</evidence>
<dbReference type="PANTHER" id="PTHR46264">
    <property type="entry name" value="TYROSINE-TRNA LIGASE"/>
    <property type="match status" value="1"/>
</dbReference>
<dbReference type="GO" id="GO:0006437">
    <property type="term" value="P:tyrosyl-tRNA aminoacylation"/>
    <property type="evidence" value="ECO:0007669"/>
    <property type="project" value="InterPro"/>
</dbReference>
<name>U5HAG5_USTV1</name>
<feature type="region of interest" description="Disordered" evidence="13">
    <location>
        <begin position="376"/>
        <end position="443"/>
    </location>
</feature>
<dbReference type="NCBIfam" id="NF006330">
    <property type="entry name" value="PRK08560.1"/>
    <property type="match status" value="1"/>
</dbReference>
<dbReference type="Gene3D" id="3.40.50.620">
    <property type="entry name" value="HUPs"/>
    <property type="match status" value="1"/>
</dbReference>
<gene>
    <name evidence="14" type="ORF">MVLG_04193</name>
</gene>
<dbReference type="GO" id="GO:0005737">
    <property type="term" value="C:cytoplasm"/>
    <property type="evidence" value="ECO:0007669"/>
    <property type="project" value="UniProtKB-SubCell"/>
</dbReference>
<evidence type="ECO:0000256" key="6">
    <source>
        <dbReference type="ARBA" id="ARBA00022741"/>
    </source>
</evidence>
<dbReference type="InterPro" id="IPR050489">
    <property type="entry name" value="Tyr-tRNA_synthase"/>
</dbReference>
<dbReference type="OrthoDB" id="197206at2759"/>
<evidence type="ECO:0000313" key="14">
    <source>
        <dbReference type="EMBL" id="KDE05395.1"/>
    </source>
</evidence>
<dbReference type="FunFam" id="3.40.50.620:FF:000040">
    <property type="entry name" value="Tyrosine--tRNA ligase"/>
    <property type="match status" value="1"/>
</dbReference>
<dbReference type="InterPro" id="IPR002305">
    <property type="entry name" value="aa-tRNA-synth_Ic"/>
</dbReference>
<dbReference type="InterPro" id="IPR023617">
    <property type="entry name" value="Tyr-tRNA-ligase_arc/euk-type"/>
</dbReference>
<evidence type="ECO:0000313" key="15">
    <source>
        <dbReference type="EnsemblFungi" id="MVLG_04193T0"/>
    </source>
</evidence>
<keyword evidence="7 12" id="KW-0067">ATP-binding</keyword>
<reference evidence="16" key="1">
    <citation type="submission" date="2010-11" db="EMBL/GenBank/DDBJ databases">
        <title>The genome sequence of Microbotryum violaceum strain p1A1 Lamole.</title>
        <authorList>
            <person name="Cuomo C."/>
            <person name="Perlin M."/>
            <person name="Young S.K."/>
            <person name="Zeng Q."/>
            <person name="Gargeya S."/>
            <person name="Alvarado L."/>
            <person name="Berlin A."/>
            <person name="Chapman S.B."/>
            <person name="Chen Z."/>
            <person name="Freedman E."/>
            <person name="Gellesch M."/>
            <person name="Goldberg J."/>
            <person name="Griggs A."/>
            <person name="Gujja S."/>
            <person name="Heilman E."/>
            <person name="Heiman D."/>
            <person name="Howarth C."/>
            <person name="Mehta T."/>
            <person name="Neiman D."/>
            <person name="Pearson M."/>
            <person name="Roberts A."/>
            <person name="Saif S."/>
            <person name="Shea T."/>
            <person name="Shenoy N."/>
            <person name="Sisk P."/>
            <person name="Stolte C."/>
            <person name="Sykes S."/>
            <person name="White J."/>
            <person name="Yandava C."/>
            <person name="Haas B."/>
            <person name="Nusbaum C."/>
            <person name="Birren B."/>
        </authorList>
    </citation>
    <scope>NUCLEOTIDE SEQUENCE [LARGE SCALE GENOMIC DNA]</scope>
    <source>
        <strain evidence="16">p1A1 Lamole</strain>
    </source>
</reference>
<accession>U5HAG5</accession>
<dbReference type="GO" id="GO:0004831">
    <property type="term" value="F:tyrosine-tRNA ligase activity"/>
    <property type="evidence" value="ECO:0007669"/>
    <property type="project" value="UniProtKB-EC"/>
</dbReference>